<evidence type="ECO:0000313" key="3">
    <source>
        <dbReference type="Proteomes" id="UP000886786"/>
    </source>
</evidence>
<gene>
    <name evidence="2" type="ORF">IAB27_00320</name>
</gene>
<evidence type="ECO:0000313" key="2">
    <source>
        <dbReference type="EMBL" id="HIQ90062.1"/>
    </source>
</evidence>
<reference evidence="2" key="2">
    <citation type="journal article" date="2021" name="PeerJ">
        <title>Extensive microbial diversity within the chicken gut microbiome revealed by metagenomics and culture.</title>
        <authorList>
            <person name="Gilroy R."/>
            <person name="Ravi A."/>
            <person name="Getino M."/>
            <person name="Pursley I."/>
            <person name="Horton D.L."/>
            <person name="Alikhan N.F."/>
            <person name="Baker D."/>
            <person name="Gharbi K."/>
            <person name="Hall N."/>
            <person name="Watson M."/>
            <person name="Adriaenssens E.M."/>
            <person name="Foster-Nyarko E."/>
            <person name="Jarju S."/>
            <person name="Secka A."/>
            <person name="Antonio M."/>
            <person name="Oren A."/>
            <person name="Chaudhuri R.R."/>
            <person name="La Ragione R."/>
            <person name="Hildebrand F."/>
            <person name="Pallen M.J."/>
        </authorList>
    </citation>
    <scope>NUCLEOTIDE SEQUENCE</scope>
    <source>
        <strain evidence="2">CHK147-3167</strain>
    </source>
</reference>
<proteinExistence type="predicted"/>
<organism evidence="2 3">
    <name type="scientific">Candidatus Coprosoma intestinipullorum</name>
    <dbReference type="NCBI Taxonomy" id="2840752"/>
    <lineage>
        <taxon>Bacteria</taxon>
        <taxon>Bacillati</taxon>
        <taxon>Bacillota</taxon>
        <taxon>Bacillota incertae sedis</taxon>
        <taxon>Candidatus Coprosoma</taxon>
    </lineage>
</organism>
<name>A0A9D1CXU9_9FIRM</name>
<dbReference type="AlphaFoldDB" id="A0A9D1CXU9"/>
<protein>
    <submittedName>
        <fullName evidence="2">Uncharacterized protein</fullName>
    </submittedName>
</protein>
<reference evidence="2" key="1">
    <citation type="submission" date="2020-10" db="EMBL/GenBank/DDBJ databases">
        <authorList>
            <person name="Gilroy R."/>
        </authorList>
    </citation>
    <scope>NUCLEOTIDE SEQUENCE</scope>
    <source>
        <strain evidence="2">CHK147-3167</strain>
    </source>
</reference>
<accession>A0A9D1CXU9</accession>
<dbReference type="EMBL" id="DVFV01000009">
    <property type="protein sequence ID" value="HIQ90062.1"/>
    <property type="molecule type" value="Genomic_DNA"/>
</dbReference>
<feature type="transmembrane region" description="Helical" evidence="1">
    <location>
        <begin position="36"/>
        <end position="59"/>
    </location>
</feature>
<keyword evidence="1" id="KW-0812">Transmembrane</keyword>
<dbReference type="Proteomes" id="UP000886786">
    <property type="component" value="Unassembled WGS sequence"/>
</dbReference>
<keyword evidence="1" id="KW-0472">Membrane</keyword>
<feature type="transmembrane region" description="Helical" evidence="1">
    <location>
        <begin position="7"/>
        <end position="24"/>
    </location>
</feature>
<evidence type="ECO:0000256" key="1">
    <source>
        <dbReference type="SAM" id="Phobius"/>
    </source>
</evidence>
<sequence length="66" mass="7185">MHKGKTGILLIILGNILYLAYTLFCGNEVTPFSEFSSGLLLGLSIGINLTGIILLVLYISKNEKNK</sequence>
<keyword evidence="1" id="KW-1133">Transmembrane helix</keyword>
<comment type="caution">
    <text evidence="2">The sequence shown here is derived from an EMBL/GenBank/DDBJ whole genome shotgun (WGS) entry which is preliminary data.</text>
</comment>